<comment type="subunit">
    <text evidence="3">Homodimer.</text>
</comment>
<dbReference type="InterPro" id="IPR046373">
    <property type="entry name" value="Acyl-CoA_Oxase/DH_mid-dom_sf"/>
</dbReference>
<evidence type="ECO:0000256" key="1">
    <source>
        <dbReference type="ARBA" id="ARBA00001974"/>
    </source>
</evidence>
<organism evidence="11 12">
    <name type="scientific">Actinomadura rudentiformis</name>
    <dbReference type="NCBI Taxonomy" id="359158"/>
    <lineage>
        <taxon>Bacteria</taxon>
        <taxon>Bacillati</taxon>
        <taxon>Actinomycetota</taxon>
        <taxon>Actinomycetes</taxon>
        <taxon>Streptosporangiales</taxon>
        <taxon>Thermomonosporaceae</taxon>
        <taxon>Actinomadura</taxon>
    </lineage>
</organism>
<protein>
    <submittedName>
        <fullName evidence="11">Acyl-CoA dehydrogenase</fullName>
    </submittedName>
</protein>
<evidence type="ECO:0000313" key="11">
    <source>
        <dbReference type="EMBL" id="KAB2352648.1"/>
    </source>
</evidence>
<evidence type="ECO:0000259" key="10">
    <source>
        <dbReference type="Pfam" id="PF02771"/>
    </source>
</evidence>
<keyword evidence="4 7" id="KW-0285">Flavoprotein</keyword>
<keyword evidence="5 7" id="KW-0274">FAD</keyword>
<dbReference type="Gene3D" id="1.20.140.10">
    <property type="entry name" value="Butyryl-CoA Dehydrogenase, subunit A, domain 3"/>
    <property type="match status" value="1"/>
</dbReference>
<dbReference type="RefSeq" id="WP_151557669.1">
    <property type="nucleotide sequence ID" value="NZ_WBMT01000001.1"/>
</dbReference>
<name>A0A6H9Z5R3_9ACTN</name>
<evidence type="ECO:0000259" key="9">
    <source>
        <dbReference type="Pfam" id="PF02770"/>
    </source>
</evidence>
<dbReference type="GO" id="GO:0005737">
    <property type="term" value="C:cytoplasm"/>
    <property type="evidence" value="ECO:0007669"/>
    <property type="project" value="TreeGrafter"/>
</dbReference>
<dbReference type="SUPFAM" id="SSF47203">
    <property type="entry name" value="Acyl-CoA dehydrogenase C-terminal domain-like"/>
    <property type="match status" value="1"/>
</dbReference>
<dbReference type="FunFam" id="2.40.110.10:FF:000002">
    <property type="entry name" value="Acyl-CoA dehydrogenase fadE12"/>
    <property type="match status" value="1"/>
</dbReference>
<gene>
    <name evidence="11" type="ORF">F8566_03105</name>
</gene>
<dbReference type="InterPro" id="IPR006091">
    <property type="entry name" value="Acyl-CoA_Oxase/DH_mid-dom"/>
</dbReference>
<dbReference type="InterPro" id="IPR013786">
    <property type="entry name" value="AcylCoA_DH/ox_N"/>
</dbReference>
<evidence type="ECO:0000256" key="7">
    <source>
        <dbReference type="RuleBase" id="RU362125"/>
    </source>
</evidence>
<dbReference type="InterPro" id="IPR009075">
    <property type="entry name" value="AcylCo_DH/oxidase_C"/>
</dbReference>
<evidence type="ECO:0000256" key="5">
    <source>
        <dbReference type="ARBA" id="ARBA00022827"/>
    </source>
</evidence>
<evidence type="ECO:0000256" key="6">
    <source>
        <dbReference type="ARBA" id="ARBA00023002"/>
    </source>
</evidence>
<keyword evidence="6 7" id="KW-0560">Oxidoreductase</keyword>
<dbReference type="Pfam" id="PF02771">
    <property type="entry name" value="Acyl-CoA_dh_N"/>
    <property type="match status" value="1"/>
</dbReference>
<accession>A0A6H9Z5R3</accession>
<keyword evidence="12" id="KW-1185">Reference proteome</keyword>
<dbReference type="EMBL" id="WBMT01000001">
    <property type="protein sequence ID" value="KAB2352648.1"/>
    <property type="molecule type" value="Genomic_DNA"/>
</dbReference>
<feature type="domain" description="Acyl-CoA oxidase/dehydrogenase middle" evidence="9">
    <location>
        <begin position="125"/>
        <end position="220"/>
    </location>
</feature>
<comment type="cofactor">
    <cofactor evidence="1 7">
        <name>FAD</name>
        <dbReference type="ChEBI" id="CHEBI:57692"/>
    </cofactor>
</comment>
<dbReference type="Proteomes" id="UP000468735">
    <property type="component" value="Unassembled WGS sequence"/>
</dbReference>
<dbReference type="GO" id="GO:0003995">
    <property type="term" value="F:acyl-CoA dehydrogenase activity"/>
    <property type="evidence" value="ECO:0007669"/>
    <property type="project" value="TreeGrafter"/>
</dbReference>
<dbReference type="OrthoDB" id="8876745at2"/>
<comment type="similarity">
    <text evidence="2 7">Belongs to the acyl-CoA dehydrogenase family.</text>
</comment>
<dbReference type="InterPro" id="IPR009100">
    <property type="entry name" value="AcylCoA_DH/oxidase_NM_dom_sf"/>
</dbReference>
<feature type="domain" description="Acyl-CoA dehydrogenase/oxidase C-terminal" evidence="8">
    <location>
        <begin position="234"/>
        <end position="383"/>
    </location>
</feature>
<dbReference type="SUPFAM" id="SSF56645">
    <property type="entry name" value="Acyl-CoA dehydrogenase NM domain-like"/>
    <property type="match status" value="1"/>
</dbReference>
<proteinExistence type="inferred from homology"/>
<dbReference type="GO" id="GO:0033539">
    <property type="term" value="P:fatty acid beta-oxidation using acyl-CoA dehydrogenase"/>
    <property type="evidence" value="ECO:0007669"/>
    <property type="project" value="TreeGrafter"/>
</dbReference>
<reference evidence="11 12" key="1">
    <citation type="submission" date="2019-09" db="EMBL/GenBank/DDBJ databases">
        <title>Actinomadura physcomitrii sp. nov., a novel actinomycete isolated from moss [Physcomitrium sphaericum (Ludw) Fuernr].</title>
        <authorList>
            <person name="Zhuang X."/>
            <person name="Liu C."/>
        </authorList>
    </citation>
    <scope>NUCLEOTIDE SEQUENCE [LARGE SCALE GENOMIC DNA]</scope>
    <source>
        <strain evidence="11 12">HMC1</strain>
    </source>
</reference>
<dbReference type="PANTHER" id="PTHR48083:SF13">
    <property type="entry name" value="ACYL-COA DEHYDROGENASE FAMILY MEMBER 11"/>
    <property type="match status" value="1"/>
</dbReference>
<dbReference type="AlphaFoldDB" id="A0A6H9Z5R3"/>
<dbReference type="GO" id="GO:0050660">
    <property type="term" value="F:flavin adenine dinucleotide binding"/>
    <property type="evidence" value="ECO:0007669"/>
    <property type="project" value="InterPro"/>
</dbReference>
<evidence type="ECO:0000259" key="8">
    <source>
        <dbReference type="Pfam" id="PF00441"/>
    </source>
</evidence>
<feature type="domain" description="Acyl-CoA dehydrogenase/oxidase N-terminal" evidence="10">
    <location>
        <begin position="11"/>
        <end position="120"/>
    </location>
</feature>
<dbReference type="InterPro" id="IPR050741">
    <property type="entry name" value="Acyl-CoA_dehydrogenase"/>
</dbReference>
<comment type="caution">
    <text evidence="11">The sequence shown here is derived from an EMBL/GenBank/DDBJ whole genome shotgun (WGS) entry which is preliminary data.</text>
</comment>
<sequence>MSFEVPASVRPIRDAVHAFMTERVEPAEPVLQSGGEEAAETLADLQRQVKSEGLWALGHPKELGGGGLPFLDYVYVNEVQGRSEFGQLALGTYTLQDSLMLHRYASEPQRDRFLKPLVQAEINPSFAMTEPGISSSDPTQLTTTATLEGDEWVIRGRKWFTTLASRAAYTTVMCRTEPEGTSPYLSFSMILVPTDTPGYTIVRDTPVLGLDGAHCEVLYDEVRVPKDNLLGPRGHGFVIAQERLGPGRIFHCMRFLGQAQRAFDLMCARLHERTAFGEPLAKKQLMQQHVFDSYTEIQSSRLLTLHAAHKIDEGDQARVEIGVIKVAAARMLHNVIDRAIQVYGAQGLTPDTPLDHMYRHARAGRIFDGPDEVHVTTTARRILKEYKEGRNWEFGLR</sequence>
<dbReference type="InterPro" id="IPR037069">
    <property type="entry name" value="AcylCoA_DH/ox_N_sf"/>
</dbReference>
<dbReference type="Pfam" id="PF00441">
    <property type="entry name" value="Acyl-CoA_dh_1"/>
    <property type="match status" value="1"/>
</dbReference>
<dbReference type="Pfam" id="PF02770">
    <property type="entry name" value="Acyl-CoA_dh_M"/>
    <property type="match status" value="1"/>
</dbReference>
<evidence type="ECO:0000313" key="12">
    <source>
        <dbReference type="Proteomes" id="UP000468735"/>
    </source>
</evidence>
<evidence type="ECO:0000256" key="3">
    <source>
        <dbReference type="ARBA" id="ARBA00011738"/>
    </source>
</evidence>
<dbReference type="Gene3D" id="1.10.540.10">
    <property type="entry name" value="Acyl-CoA dehydrogenase/oxidase, N-terminal domain"/>
    <property type="match status" value="1"/>
</dbReference>
<evidence type="ECO:0000256" key="2">
    <source>
        <dbReference type="ARBA" id="ARBA00009347"/>
    </source>
</evidence>
<dbReference type="InterPro" id="IPR036250">
    <property type="entry name" value="AcylCo_DH-like_C"/>
</dbReference>
<dbReference type="PANTHER" id="PTHR48083">
    <property type="entry name" value="MEDIUM-CHAIN SPECIFIC ACYL-COA DEHYDROGENASE, MITOCHONDRIAL-RELATED"/>
    <property type="match status" value="1"/>
</dbReference>
<dbReference type="Gene3D" id="2.40.110.10">
    <property type="entry name" value="Butyryl-CoA Dehydrogenase, subunit A, domain 2"/>
    <property type="match status" value="1"/>
</dbReference>
<evidence type="ECO:0000256" key="4">
    <source>
        <dbReference type="ARBA" id="ARBA00022630"/>
    </source>
</evidence>